<dbReference type="KEGG" id="aji:C0Z10_10760"/>
<feature type="compositionally biased region" description="Low complexity" evidence="2">
    <location>
        <begin position="303"/>
        <end position="330"/>
    </location>
</feature>
<keyword evidence="1" id="KW-0597">Phosphoprotein</keyword>
<feature type="domain" description="FHA" evidence="3">
    <location>
        <begin position="430"/>
        <end position="484"/>
    </location>
</feature>
<dbReference type="InterPro" id="IPR000253">
    <property type="entry name" value="FHA_dom"/>
</dbReference>
<feature type="compositionally biased region" description="Low complexity" evidence="2">
    <location>
        <begin position="194"/>
        <end position="215"/>
    </location>
</feature>
<name>A0A3Q9UEM9_9ACTN</name>
<dbReference type="AlphaFoldDB" id="A0A3Q9UEM9"/>
<evidence type="ECO:0000259" key="3">
    <source>
        <dbReference type="PROSITE" id="PS50006"/>
    </source>
</evidence>
<protein>
    <recommendedName>
        <fullName evidence="3">FHA domain-containing protein</fullName>
    </recommendedName>
</protein>
<reference evidence="5" key="1">
    <citation type="submission" date="2017-12" db="EMBL/GenBank/DDBJ databases">
        <title>Whole genome sequencing of Acidipropionibacterium jensenii strains JS279 and JS280.</title>
        <authorList>
            <person name="Deptula P."/>
            <person name="Laine P."/>
            <person name="Smolander O.-P."/>
            <person name="Paulin L."/>
            <person name="Auvinen P."/>
            <person name="Varmanen P."/>
        </authorList>
    </citation>
    <scope>NUCLEOTIDE SEQUENCE [LARGE SCALE GENOMIC DNA]</scope>
    <source>
        <strain evidence="5">JS280</strain>
    </source>
</reference>
<dbReference type="Proteomes" id="UP000285875">
    <property type="component" value="Chromosome"/>
</dbReference>
<gene>
    <name evidence="4" type="ORF">C0Z10_10760</name>
</gene>
<dbReference type="SUPFAM" id="SSF49879">
    <property type="entry name" value="SMAD/FHA domain"/>
    <property type="match status" value="1"/>
</dbReference>
<dbReference type="PROSITE" id="PS50006">
    <property type="entry name" value="FHA_DOMAIN"/>
    <property type="match status" value="1"/>
</dbReference>
<dbReference type="EMBL" id="CP025570">
    <property type="protein sequence ID" value="AZZ40152.1"/>
    <property type="molecule type" value="Genomic_DNA"/>
</dbReference>
<sequence>MSQSFGSWRASYTPGNWVVLAGPSSLVVMQPAVPRHSELIAKIWYQVAHADDANALVQTLTAIGLSQMPSLGVFFWSGDQMVSLARGSVVVKDASSGKVVNHGDGVLTWREAGLDPSIITVEMEESAQENLVMPLLLGVVQASRLTIDATGTVEPLVVEDDRDAASAPQGQPSRSAAQDVAPASAHPDAVAEQPSAPSDQPAASSPASSASTDAFADVDDLGRAPATSADSADSLGSPAPVAPAPVDAVPPAAPGTWSTPPAEASGDLDWGSSEWKDSDEDSSKPWPAPSRLDDQADQDVAPDDWGSTPWSEPDSSASSSQPPAAPAQTAEKTDAPSPSGWGDPESSMAHDGATMFMPGLANESPSADPAGSGLVMASVCTSGHANPPGSQHCRICSAPMDPSGPRLVDRPCLGVLVCSSGDSIDLLGPVLVGRAPNGGTTDPQAALMRVLSPNQDISRTHVRVAPNDWSIEVTDMNSTNGTLVRHPGEESIRLSAGETVTVEIGAVIDLGDGVTLQIAPPRG</sequence>
<accession>A0A3Q9UEM9</accession>
<evidence type="ECO:0000313" key="5">
    <source>
        <dbReference type="Proteomes" id="UP000285875"/>
    </source>
</evidence>
<organism evidence="4 5">
    <name type="scientific">Acidipropionibacterium jensenii</name>
    <dbReference type="NCBI Taxonomy" id="1749"/>
    <lineage>
        <taxon>Bacteria</taxon>
        <taxon>Bacillati</taxon>
        <taxon>Actinomycetota</taxon>
        <taxon>Actinomycetes</taxon>
        <taxon>Propionibacteriales</taxon>
        <taxon>Propionibacteriaceae</taxon>
        <taxon>Acidipropionibacterium</taxon>
    </lineage>
</organism>
<dbReference type="InterPro" id="IPR008984">
    <property type="entry name" value="SMAD_FHA_dom_sf"/>
</dbReference>
<dbReference type="Pfam" id="PF00498">
    <property type="entry name" value="FHA"/>
    <property type="match status" value="1"/>
</dbReference>
<evidence type="ECO:0000256" key="1">
    <source>
        <dbReference type="ARBA" id="ARBA00022553"/>
    </source>
</evidence>
<proteinExistence type="predicted"/>
<feature type="region of interest" description="Disordered" evidence="2">
    <location>
        <begin position="163"/>
        <end position="371"/>
    </location>
</feature>
<dbReference type="CDD" id="cd00060">
    <property type="entry name" value="FHA"/>
    <property type="match status" value="1"/>
</dbReference>
<evidence type="ECO:0000313" key="4">
    <source>
        <dbReference type="EMBL" id="AZZ40152.1"/>
    </source>
</evidence>
<evidence type="ECO:0000256" key="2">
    <source>
        <dbReference type="SAM" id="MobiDB-lite"/>
    </source>
</evidence>
<dbReference type="Gene3D" id="2.60.200.20">
    <property type="match status" value="1"/>
</dbReference>